<proteinExistence type="predicted"/>
<dbReference type="Proteomes" id="UP000199116">
    <property type="component" value="Unassembled WGS sequence"/>
</dbReference>
<evidence type="ECO:0000313" key="1">
    <source>
        <dbReference type="EMBL" id="SFG07974.1"/>
    </source>
</evidence>
<evidence type="ECO:0000313" key="2">
    <source>
        <dbReference type="Proteomes" id="UP000199116"/>
    </source>
</evidence>
<dbReference type="RefSeq" id="WP_093305915.1">
    <property type="nucleotide sequence ID" value="NZ_FOOH01000025.1"/>
</dbReference>
<organism evidence="1 2">
    <name type="scientific">Salegentibacter agarivorans</name>
    <dbReference type="NCBI Taxonomy" id="345907"/>
    <lineage>
        <taxon>Bacteria</taxon>
        <taxon>Pseudomonadati</taxon>
        <taxon>Bacteroidota</taxon>
        <taxon>Flavobacteriia</taxon>
        <taxon>Flavobacteriales</taxon>
        <taxon>Flavobacteriaceae</taxon>
        <taxon>Salegentibacter</taxon>
    </lineage>
</organism>
<dbReference type="Pfam" id="PF13596">
    <property type="entry name" value="PAS_10"/>
    <property type="match status" value="1"/>
</dbReference>
<sequence>MISTHKIQEDTMRNSSIQNNFLKQYFENSIVPQLFIDAELYLKDFTPAAGKLFELKKEHLERNICGIKEKMKHSSFIENIRGVLITETVLKKEIKINDERRFLKCIQPCFSENEEVINGFIVTFIELEVQSSLLEENSRLELENQELKEFLYRELTRAGK</sequence>
<keyword evidence="2" id="KW-1185">Reference proteome</keyword>
<dbReference type="EMBL" id="FOOH01000025">
    <property type="protein sequence ID" value="SFG07974.1"/>
    <property type="molecule type" value="Genomic_DNA"/>
</dbReference>
<gene>
    <name evidence="1" type="ORF">SAMN04488033_12535</name>
</gene>
<name>A0A1I2NVU7_9FLAO</name>
<reference evidence="2" key="1">
    <citation type="submission" date="2016-10" db="EMBL/GenBank/DDBJ databases">
        <authorList>
            <person name="Varghese N."/>
            <person name="Submissions S."/>
        </authorList>
    </citation>
    <scope>NUCLEOTIDE SEQUENCE [LARGE SCALE GENOMIC DNA]</scope>
    <source>
        <strain evidence="2">DSM 23515</strain>
    </source>
</reference>
<protein>
    <submittedName>
        <fullName evidence="1">PAS domain-containing protein</fullName>
    </submittedName>
</protein>
<accession>A0A1I2NVU7</accession>
<dbReference type="AlphaFoldDB" id="A0A1I2NVU7"/>